<protein>
    <submittedName>
        <fullName evidence="2">Cytochrome P450 CYP249A1</fullName>
    </submittedName>
</protein>
<evidence type="ECO:0000313" key="2">
    <source>
        <dbReference type="EMBL" id="ABI14021.1"/>
    </source>
</evidence>
<evidence type="ECO:0000256" key="1">
    <source>
        <dbReference type="SAM" id="MobiDB-lite"/>
    </source>
</evidence>
<feature type="compositionally biased region" description="Basic and acidic residues" evidence="1">
    <location>
        <begin position="147"/>
        <end position="163"/>
    </location>
</feature>
<dbReference type="AlphaFoldDB" id="Q0MT81"/>
<feature type="compositionally biased region" description="Basic residues" evidence="1">
    <location>
        <begin position="76"/>
        <end position="88"/>
    </location>
</feature>
<dbReference type="EMBL" id="DQ847178">
    <property type="protein sequence ID" value="ABI14021.1"/>
    <property type="molecule type" value="Genomic_DNA"/>
</dbReference>
<feature type="compositionally biased region" description="Basic residues" evidence="1">
    <location>
        <begin position="1"/>
        <end position="10"/>
    </location>
</feature>
<feature type="compositionally biased region" description="Basic and acidic residues" evidence="1">
    <location>
        <begin position="216"/>
        <end position="227"/>
    </location>
</feature>
<name>Q0MT81_9NOCA</name>
<sequence length="292" mass="32761">PVRRGASRARRLADVQFGAGNRNEHGTQRGVEGLRAVQGRRRPPAHAEVDDAGPRPQSRRGLQGEDPAGRRDARRGVARSPRVRRGARLRPDDADAGVHGGARCRARHRTAPHDAALGDRHLQLRGAGRPLRRHPAQHGQALQLGAGEHHSGDRTRGQRRRVDVGVGGTRRRHRRAGGRDPGGLRHRRTRHHRRYPRQHDRAVRGEPGPVGHRPRRPQDHPGRDPRGHPVRQRGAVVHPRDHPRRRVRRHRHPRGVADVSLLRGGKPGRAALPRPRLLRRAAQPHRPRGVRV</sequence>
<accession>Q0MT81</accession>
<reference evidence="2" key="1">
    <citation type="submission" date="2006-07" db="EMBL/GenBank/DDBJ databases">
        <authorList>
            <person name="Kim Y.-H."/>
            <person name="Engesser K.-H."/>
            <person name="Kim S.-J."/>
        </authorList>
    </citation>
    <scope>NUCLEOTIDE SEQUENCE</scope>
    <source>
        <strain evidence="2">PEG604</strain>
    </source>
</reference>
<proteinExistence type="predicted"/>
<feature type="non-terminal residue" evidence="2">
    <location>
        <position position="1"/>
    </location>
</feature>
<feature type="compositionally biased region" description="Basic residues" evidence="1">
    <location>
        <begin position="241"/>
        <end position="254"/>
    </location>
</feature>
<organism evidence="2">
    <name type="scientific">Rhodococcus sp. PEG604</name>
    <dbReference type="NCBI Taxonomy" id="398730"/>
    <lineage>
        <taxon>Bacteria</taxon>
        <taxon>Bacillati</taxon>
        <taxon>Actinomycetota</taxon>
        <taxon>Actinomycetes</taxon>
        <taxon>Mycobacteriales</taxon>
        <taxon>Nocardiaceae</taxon>
        <taxon>Rhodococcus</taxon>
    </lineage>
</organism>
<feature type="non-terminal residue" evidence="2">
    <location>
        <position position="292"/>
    </location>
</feature>
<feature type="region of interest" description="Disordered" evidence="1">
    <location>
        <begin position="1"/>
        <end position="292"/>
    </location>
</feature>
<reference evidence="2" key="2">
    <citation type="journal article" date="2007" name="Environ. Microbiol.">
        <title>Physiological, numerical and molecular characterization of alkyl ether-utilizing rhodococci.</title>
        <authorList>
            <person name="Kim Y.H."/>
            <person name="Engesser K.H."/>
            <person name="Kim S.J."/>
        </authorList>
    </citation>
    <scope>NUCLEOTIDE SEQUENCE</scope>
    <source>
        <strain evidence="2">PEG604</strain>
    </source>
</reference>
<feature type="compositionally biased region" description="Basic residues" evidence="1">
    <location>
        <begin position="276"/>
        <end position="292"/>
    </location>
</feature>
<feature type="compositionally biased region" description="Basic residues" evidence="1">
    <location>
        <begin position="184"/>
        <end position="196"/>
    </location>
</feature>